<feature type="transmembrane region" description="Helical" evidence="1">
    <location>
        <begin position="948"/>
        <end position="969"/>
    </location>
</feature>
<dbReference type="PRINTS" id="PR00702">
    <property type="entry name" value="ACRIFLAVINRP"/>
</dbReference>
<proteinExistence type="predicted"/>
<sequence>MRKFLQPTIANPIAVIILVMIVAWGGAFALLHLPVGLFPGLDVPVVNVVSHYPGAAAEDMELLITRPVEDRIRTIPGLRRVSSTSIEGVSQVTAEFEWGTPLTDARQLVQSELSSVQGDLPAGVKPRLENIGTTLQEVAGYVVYGAGSPVVLRTTVQMELASRLMGVEGVSRVEVLGGDEPAFIVQLRPDALSLEHLTIRDVTAALTTYNQVTAADFISRGAREYLIRGDSRLQTIEDVLSVPVVKGGDKSVLLKDIAVVRSGQVPRHYQVHGNGVTAVAFIVSKQPNASTIDVVRGIDQELTEFKTLLPPGVQVRKYYDQSDIVTEARDSLLHDLIVGAILAAAVLFFFMGTFRATLIVAATIPITLLAALAMMQTFGQTLNVITLSALTLAVGMVVDDAIVVAENVVRHLQTKADRQAASLAGAEEIAGPDASGTFTTVAAFAPLLFLGGIAGLFVRPFGMVVSVALLASLIVSLTFVPMMFGRIGLTGPRHAIGSRLLTCIDNALQKTLRFTFAHRGLTVLAGVMMLGLGGIAAWLGPISVLPPIDEGAILIEYVMPPGTSLKESDRVGNILERVALSQKDVETVYRRTGSPERGFQIEGVNRGELTIKLKPRSLRTRTVGQIMEGLRDEYGKIPGVAFLYHQPTQEKMDESLSGLPAMFGVTIFGINMNELVSLAAQVENIMADDPSLTNIVNNTKIKSPQIIVRTNPVELALCGISPGDVFETIQAGRFGVQATTIVHQRQQVQVLIKKNVPSDETIDWLKGLTIATPSGQTVPLERVADILTTHLPAAVTRLNGQREITVLAEVKGSIPAAVSRLRQKFSAIPLPSGYSIAFTGQHEVMQRTVLDFALIGLAAVMLIYLIMAMQFHSFLQPLIILVTIPAALVGAIVLLAITQVGLDVSVGMGALTLIGIAVNNAIVLLDYANRQVGAGQTISDSLQSAASIRLRPILMTAITTISALIPVAVNPAVGSRIFQPFAITVIGGLISSTAATLVLVPALATISFRRSQSSLRGFAGS</sequence>
<dbReference type="SUPFAM" id="SSF82714">
    <property type="entry name" value="Multidrug efflux transporter AcrB TolC docking domain, DN and DC subdomains"/>
    <property type="match status" value="2"/>
</dbReference>
<dbReference type="Gene3D" id="3.30.70.1320">
    <property type="entry name" value="Multidrug efflux transporter AcrB pore domain like"/>
    <property type="match status" value="1"/>
</dbReference>
<feature type="transmembrane region" description="Helical" evidence="1">
    <location>
        <begin position="358"/>
        <end position="378"/>
    </location>
</feature>
<feature type="transmembrane region" description="Helical" evidence="1">
    <location>
        <begin position="464"/>
        <end position="484"/>
    </location>
</feature>
<feature type="transmembrane region" description="Helical" evidence="1">
    <location>
        <begin position="438"/>
        <end position="458"/>
    </location>
</feature>
<feature type="transmembrane region" description="Helical" evidence="1">
    <location>
        <begin position="384"/>
        <end position="405"/>
    </location>
</feature>
<feature type="transmembrane region" description="Helical" evidence="1">
    <location>
        <begin position="878"/>
        <end position="898"/>
    </location>
</feature>
<keyword evidence="1" id="KW-1133">Transmembrane helix</keyword>
<accession>A0A445MX36</accession>
<dbReference type="PANTHER" id="PTHR32063">
    <property type="match status" value="1"/>
</dbReference>
<dbReference type="GO" id="GO:0042910">
    <property type="term" value="F:xenobiotic transmembrane transporter activity"/>
    <property type="evidence" value="ECO:0007669"/>
    <property type="project" value="TreeGrafter"/>
</dbReference>
<gene>
    <name evidence="2" type="ORF">PITCH_A2030086</name>
</gene>
<dbReference type="AlphaFoldDB" id="A0A445MX36"/>
<feature type="transmembrane region" description="Helical" evidence="1">
    <location>
        <begin position="904"/>
        <end position="927"/>
    </location>
</feature>
<dbReference type="EMBL" id="OJIN01000117">
    <property type="protein sequence ID" value="SPD73942.1"/>
    <property type="molecule type" value="Genomic_DNA"/>
</dbReference>
<keyword evidence="1" id="KW-0812">Transmembrane</keyword>
<dbReference type="InterPro" id="IPR027463">
    <property type="entry name" value="AcrB_DN_DC_subdom"/>
</dbReference>
<dbReference type="SUPFAM" id="SSF82866">
    <property type="entry name" value="Multidrug efflux transporter AcrB transmembrane domain"/>
    <property type="match status" value="2"/>
</dbReference>
<dbReference type="Gene3D" id="3.30.2090.10">
    <property type="entry name" value="Multidrug efflux transporter AcrB TolC docking domain, DN and DC subdomains"/>
    <property type="match status" value="2"/>
</dbReference>
<feature type="transmembrane region" description="Helical" evidence="1">
    <location>
        <begin position="332"/>
        <end position="351"/>
    </location>
</feature>
<dbReference type="Gene3D" id="3.30.70.1430">
    <property type="entry name" value="Multidrug efflux transporter AcrB pore domain"/>
    <property type="match status" value="2"/>
</dbReference>
<dbReference type="Gene3D" id="1.20.1640.10">
    <property type="entry name" value="Multidrug efflux transporter AcrB transmembrane domain"/>
    <property type="match status" value="2"/>
</dbReference>
<reference evidence="2" key="1">
    <citation type="submission" date="2018-01" db="EMBL/GenBank/DDBJ databases">
        <authorList>
            <person name="Regsiter A."/>
            <person name="William W."/>
        </authorList>
    </citation>
    <scope>NUCLEOTIDE SEQUENCE</scope>
    <source>
        <strain evidence="2">TRIP AH-1</strain>
    </source>
</reference>
<protein>
    <submittedName>
        <fullName evidence="2">Putative Cation/multidrug efflux pump</fullName>
    </submittedName>
</protein>
<dbReference type="PANTHER" id="PTHR32063:SF24">
    <property type="entry name" value="CATION EFFLUX SYSTEM (ACRB_ACRD_ACRF FAMILY)"/>
    <property type="match status" value="1"/>
</dbReference>
<dbReference type="Gene3D" id="3.30.70.1440">
    <property type="entry name" value="Multidrug efflux transporter AcrB pore domain"/>
    <property type="match status" value="1"/>
</dbReference>
<keyword evidence="1" id="KW-0472">Membrane</keyword>
<evidence type="ECO:0000256" key="1">
    <source>
        <dbReference type="SAM" id="Phobius"/>
    </source>
</evidence>
<feature type="transmembrane region" description="Helical" evidence="1">
    <location>
        <begin position="849"/>
        <end position="866"/>
    </location>
</feature>
<feature type="transmembrane region" description="Helical" evidence="1">
    <location>
        <begin position="12"/>
        <end position="33"/>
    </location>
</feature>
<dbReference type="Pfam" id="PF00873">
    <property type="entry name" value="ACR_tran"/>
    <property type="match status" value="1"/>
</dbReference>
<feature type="transmembrane region" description="Helical" evidence="1">
    <location>
        <begin position="520"/>
        <end position="539"/>
    </location>
</feature>
<name>A0A445MX36_9BACT</name>
<evidence type="ECO:0000313" key="2">
    <source>
        <dbReference type="EMBL" id="SPD73942.1"/>
    </source>
</evidence>
<organism evidence="2">
    <name type="scientific">uncultured Desulfobacterium sp</name>
    <dbReference type="NCBI Taxonomy" id="201089"/>
    <lineage>
        <taxon>Bacteria</taxon>
        <taxon>Pseudomonadati</taxon>
        <taxon>Thermodesulfobacteriota</taxon>
        <taxon>Desulfobacteria</taxon>
        <taxon>Desulfobacterales</taxon>
        <taxon>Desulfobacteriaceae</taxon>
        <taxon>Desulfobacterium</taxon>
        <taxon>environmental samples</taxon>
    </lineage>
</organism>
<dbReference type="SUPFAM" id="SSF82693">
    <property type="entry name" value="Multidrug efflux transporter AcrB pore domain, PN1, PN2, PC1 and PC2 subdomains"/>
    <property type="match status" value="3"/>
</dbReference>
<dbReference type="GO" id="GO:0005886">
    <property type="term" value="C:plasma membrane"/>
    <property type="evidence" value="ECO:0007669"/>
    <property type="project" value="TreeGrafter"/>
</dbReference>
<dbReference type="InterPro" id="IPR001036">
    <property type="entry name" value="Acrflvin-R"/>
</dbReference>
<feature type="transmembrane region" description="Helical" evidence="1">
    <location>
        <begin position="981"/>
        <end position="1006"/>
    </location>
</feature>